<name>A0AA38RSW3_9PEZI</name>
<evidence type="ECO:0000256" key="3">
    <source>
        <dbReference type="ARBA" id="ARBA00010031"/>
    </source>
</evidence>
<comment type="caution">
    <text evidence="12">The sequence shown here is derived from an EMBL/GenBank/DDBJ whole genome shotgun (WGS) entry which is preliminary data.</text>
</comment>
<evidence type="ECO:0000256" key="10">
    <source>
        <dbReference type="SAM" id="SignalP"/>
    </source>
</evidence>
<evidence type="ECO:0000256" key="4">
    <source>
        <dbReference type="ARBA" id="ARBA00022525"/>
    </source>
</evidence>
<evidence type="ECO:0000256" key="9">
    <source>
        <dbReference type="PROSITE-ProRule" id="PRU01356"/>
    </source>
</evidence>
<evidence type="ECO:0000313" key="13">
    <source>
        <dbReference type="Proteomes" id="UP001174691"/>
    </source>
</evidence>
<sequence>MKYSAVIVAALAAVASAQDISIFPECSLPCILDAVSSATTCQATDYACICKNMDALTAAATGCVVDKCGADVALNKVLPATKEFCASVGTGSSSSSSSAPSSSSSEASQTTAASSTTVTSSAVITSSSTSTVAVVTTPASNGTITKTTPTPTAVVTAGAATLGSVGAAAAMLVAAAFAL</sequence>
<evidence type="ECO:0000256" key="1">
    <source>
        <dbReference type="ARBA" id="ARBA00004589"/>
    </source>
</evidence>
<keyword evidence="13" id="KW-1185">Reference proteome</keyword>
<accession>A0AA38RSW3</accession>
<dbReference type="GO" id="GO:0046872">
    <property type="term" value="F:metal ion binding"/>
    <property type="evidence" value="ECO:0007669"/>
    <property type="project" value="UniProtKB-UniRule"/>
</dbReference>
<dbReference type="GO" id="GO:0005576">
    <property type="term" value="C:extracellular region"/>
    <property type="evidence" value="ECO:0007669"/>
    <property type="project" value="UniProtKB-SubCell"/>
</dbReference>
<evidence type="ECO:0000256" key="2">
    <source>
        <dbReference type="ARBA" id="ARBA00004613"/>
    </source>
</evidence>
<keyword evidence="5" id="KW-0325">Glycoprotein</keyword>
<feature type="chain" id="PRO_5041313525" description="CFEM domain-containing protein" evidence="10">
    <location>
        <begin position="18"/>
        <end position="179"/>
    </location>
</feature>
<evidence type="ECO:0000313" key="12">
    <source>
        <dbReference type="EMBL" id="KAJ9138307.1"/>
    </source>
</evidence>
<feature type="disulfide bond" evidence="9">
    <location>
        <begin position="41"/>
        <end position="48"/>
    </location>
</feature>
<dbReference type="SMART" id="SM00747">
    <property type="entry name" value="CFEM"/>
    <property type="match status" value="1"/>
</dbReference>
<keyword evidence="5" id="KW-0472">Membrane</keyword>
<feature type="domain" description="CFEM" evidence="11">
    <location>
        <begin position="1"/>
        <end position="112"/>
    </location>
</feature>
<protein>
    <recommendedName>
        <fullName evidence="11">CFEM domain-containing protein</fullName>
    </recommendedName>
</protein>
<feature type="signal peptide" evidence="10">
    <location>
        <begin position="1"/>
        <end position="17"/>
    </location>
</feature>
<organism evidence="12 13">
    <name type="scientific">Coniochaeta hoffmannii</name>
    <dbReference type="NCBI Taxonomy" id="91930"/>
    <lineage>
        <taxon>Eukaryota</taxon>
        <taxon>Fungi</taxon>
        <taxon>Dikarya</taxon>
        <taxon>Ascomycota</taxon>
        <taxon>Pezizomycotina</taxon>
        <taxon>Sordariomycetes</taxon>
        <taxon>Sordariomycetidae</taxon>
        <taxon>Coniochaetales</taxon>
        <taxon>Coniochaetaceae</taxon>
        <taxon>Coniochaeta</taxon>
    </lineage>
</organism>
<evidence type="ECO:0000256" key="8">
    <source>
        <dbReference type="ARBA" id="ARBA00023288"/>
    </source>
</evidence>
<comment type="similarity">
    <text evidence="3">Belongs to the RBT5 family.</text>
</comment>
<reference evidence="12" key="1">
    <citation type="submission" date="2022-07" db="EMBL/GenBank/DDBJ databases">
        <title>Fungi with potential for degradation of polypropylene.</title>
        <authorList>
            <person name="Gostincar C."/>
        </authorList>
    </citation>
    <scope>NUCLEOTIDE SEQUENCE</scope>
    <source>
        <strain evidence="12">EXF-13287</strain>
    </source>
</reference>
<gene>
    <name evidence="12" type="ORF">NKR19_g7862</name>
</gene>
<evidence type="ECO:0000256" key="6">
    <source>
        <dbReference type="ARBA" id="ARBA00022729"/>
    </source>
</evidence>
<evidence type="ECO:0000259" key="11">
    <source>
        <dbReference type="PROSITE" id="PS52012"/>
    </source>
</evidence>
<dbReference type="AlphaFoldDB" id="A0AA38RSW3"/>
<dbReference type="Pfam" id="PF05730">
    <property type="entry name" value="CFEM"/>
    <property type="match status" value="1"/>
</dbReference>
<dbReference type="InterPro" id="IPR008427">
    <property type="entry name" value="Extracellular_membr_CFEM_dom"/>
</dbReference>
<keyword evidence="9" id="KW-0408">Iron</keyword>
<dbReference type="Proteomes" id="UP001174691">
    <property type="component" value="Unassembled WGS sequence"/>
</dbReference>
<comment type="caution">
    <text evidence="9">Lacks conserved residue(s) required for the propagation of feature annotation.</text>
</comment>
<dbReference type="EMBL" id="JANBVN010000146">
    <property type="protein sequence ID" value="KAJ9138307.1"/>
    <property type="molecule type" value="Genomic_DNA"/>
</dbReference>
<dbReference type="PROSITE" id="PS52012">
    <property type="entry name" value="CFEM"/>
    <property type="match status" value="1"/>
</dbReference>
<keyword evidence="7 9" id="KW-1015">Disulfide bond</keyword>
<comment type="subcellular location">
    <subcellularLocation>
        <location evidence="1">Membrane</location>
        <topology evidence="1">Lipid-anchor</topology>
        <topology evidence="1">GPI-anchor</topology>
    </subcellularLocation>
    <subcellularLocation>
        <location evidence="2">Secreted</location>
    </subcellularLocation>
</comment>
<keyword evidence="5" id="KW-0336">GPI-anchor</keyword>
<proteinExistence type="inferred from homology"/>
<keyword evidence="8" id="KW-0449">Lipoprotein</keyword>
<evidence type="ECO:0000256" key="5">
    <source>
        <dbReference type="ARBA" id="ARBA00022622"/>
    </source>
</evidence>
<keyword evidence="6 10" id="KW-0732">Signal</keyword>
<keyword evidence="9" id="KW-0349">Heme</keyword>
<evidence type="ECO:0000256" key="7">
    <source>
        <dbReference type="ARBA" id="ARBA00023157"/>
    </source>
</evidence>
<keyword evidence="4" id="KW-0964">Secreted</keyword>
<dbReference type="GO" id="GO:0098552">
    <property type="term" value="C:side of membrane"/>
    <property type="evidence" value="ECO:0007669"/>
    <property type="project" value="UniProtKB-KW"/>
</dbReference>
<feature type="binding site" description="axial binding residue" evidence="9">
    <location>
        <position position="45"/>
    </location>
    <ligand>
        <name>heme</name>
        <dbReference type="ChEBI" id="CHEBI:30413"/>
    </ligand>
    <ligandPart>
        <name>Fe</name>
        <dbReference type="ChEBI" id="CHEBI:18248"/>
    </ligandPart>
</feature>
<keyword evidence="9" id="KW-0479">Metal-binding</keyword>